<keyword evidence="2" id="KW-0677">Repeat</keyword>
<comment type="caution">
    <text evidence="6">The sequence shown here is derived from an EMBL/GenBank/DDBJ whole genome shotgun (WGS) entry which is preliminary data.</text>
</comment>
<sequence length="656" mass="71450">MTRKCSRSWELFAALAALFVGVDGQLGPSDGLCQRFGHQSTILGDKLILAGGFRVVQDPKSGVVRELPTNDFQSLDLGPQGTRFSLDKPRASGGPPWQSINYTVDGAAGLPKVVNGAMFRDGDDLYIYEGRLPGLGPEASSSLWKYTNATSTWGQDITWTHADPTLPNRVSRGASVTMGDRGVGVYLGGARIFINDSATPVNGNWLYPSEEQLTTFDLRTKNRTTTGLPDAQKRAGAALAFLPIGTEGAIIGIGGTLENDKVRSTGSSADITRESFDSDDLNFSPMQRVWIMDLATRQWYSQSTFGQYFPDERMEHCIAVASAPDNSSHNIYMFGGSSGSSFLNRKADKYYNELYILSIPSFRWIRRVFEASDNAPEGRVQHTCHVYGKNLIVLGGATLNTTDKCTWDELSILDMTTLNWVTDYRYSSGAYAVPNLVMGSISNNGVVQSDPVNGWDDHDLQALFATAGISSHSGGVSMVTIAAVAGGIAGGIILLLIIAAGVTHYRKRARNKRGQRILRAKTAYESSRYGQSYPDQSYTGHDPSRDGGAMELHSSPSSASSNTFDHGTGYAHPGKLWRSSYYSIEDTEVEEREERVDDEAGLIAHKVPPGYFELGAPHSPTRRAHELSGGGDLSEGRIHEPWEATSPISSRHSTWR</sequence>
<evidence type="ECO:0008006" key="8">
    <source>
        <dbReference type="Google" id="ProtNLM"/>
    </source>
</evidence>
<keyword evidence="7" id="KW-1185">Reference proteome</keyword>
<evidence type="ECO:0000313" key="7">
    <source>
        <dbReference type="Proteomes" id="UP001221413"/>
    </source>
</evidence>
<evidence type="ECO:0000313" key="6">
    <source>
        <dbReference type="EMBL" id="KAJ6259675.1"/>
    </source>
</evidence>
<organism evidence="6 7">
    <name type="scientific">Drechslerella dactyloides</name>
    <name type="common">Nematode-trapping fungus</name>
    <name type="synonym">Arthrobotrys dactyloides</name>
    <dbReference type="NCBI Taxonomy" id="74499"/>
    <lineage>
        <taxon>Eukaryota</taxon>
        <taxon>Fungi</taxon>
        <taxon>Dikarya</taxon>
        <taxon>Ascomycota</taxon>
        <taxon>Pezizomycotina</taxon>
        <taxon>Orbiliomycetes</taxon>
        <taxon>Orbiliales</taxon>
        <taxon>Orbiliaceae</taxon>
        <taxon>Drechslerella</taxon>
    </lineage>
</organism>
<feature type="compositionally biased region" description="Polar residues" evidence="3">
    <location>
        <begin position="528"/>
        <end position="539"/>
    </location>
</feature>
<keyword evidence="4" id="KW-0812">Transmembrane</keyword>
<dbReference type="InterPro" id="IPR015915">
    <property type="entry name" value="Kelch-typ_b-propeller"/>
</dbReference>
<keyword evidence="1" id="KW-0880">Kelch repeat</keyword>
<evidence type="ECO:0000256" key="1">
    <source>
        <dbReference type="ARBA" id="ARBA00022441"/>
    </source>
</evidence>
<evidence type="ECO:0000256" key="4">
    <source>
        <dbReference type="SAM" id="Phobius"/>
    </source>
</evidence>
<accession>A0AAD6NIP7</accession>
<reference evidence="6" key="1">
    <citation type="submission" date="2023-01" db="EMBL/GenBank/DDBJ databases">
        <title>The chitinases involved in constricting ring structure development in the nematode-trapping fungus Drechslerella dactyloides.</title>
        <authorList>
            <person name="Wang R."/>
            <person name="Zhang L."/>
            <person name="Tang P."/>
            <person name="Li S."/>
            <person name="Liang L."/>
        </authorList>
    </citation>
    <scope>NUCLEOTIDE SEQUENCE</scope>
    <source>
        <strain evidence="6">YMF1.00031</strain>
    </source>
</reference>
<keyword evidence="5" id="KW-0732">Signal</keyword>
<dbReference type="Proteomes" id="UP001221413">
    <property type="component" value="Unassembled WGS sequence"/>
</dbReference>
<dbReference type="SUPFAM" id="SSF50965">
    <property type="entry name" value="Galactose oxidase, central domain"/>
    <property type="match status" value="2"/>
</dbReference>
<evidence type="ECO:0000256" key="3">
    <source>
        <dbReference type="SAM" id="MobiDB-lite"/>
    </source>
</evidence>
<dbReference type="Gene3D" id="2.120.10.80">
    <property type="entry name" value="Kelch-type beta propeller"/>
    <property type="match status" value="2"/>
</dbReference>
<dbReference type="PANTHER" id="PTHR46093">
    <property type="entry name" value="ACYL-COA-BINDING DOMAIN-CONTAINING PROTEIN 5"/>
    <property type="match status" value="1"/>
</dbReference>
<keyword evidence="4" id="KW-1133">Transmembrane helix</keyword>
<feature type="signal peptide" evidence="5">
    <location>
        <begin position="1"/>
        <end position="24"/>
    </location>
</feature>
<dbReference type="EMBL" id="JAQGDS010000006">
    <property type="protein sequence ID" value="KAJ6259675.1"/>
    <property type="molecule type" value="Genomic_DNA"/>
</dbReference>
<dbReference type="InterPro" id="IPR011043">
    <property type="entry name" value="Gal_Oxase/kelch_b-propeller"/>
</dbReference>
<feature type="transmembrane region" description="Helical" evidence="4">
    <location>
        <begin position="478"/>
        <end position="503"/>
    </location>
</feature>
<evidence type="ECO:0000256" key="5">
    <source>
        <dbReference type="SAM" id="SignalP"/>
    </source>
</evidence>
<dbReference type="Pfam" id="PF24681">
    <property type="entry name" value="Kelch_KLHDC2_KLHL20_DRC7"/>
    <property type="match status" value="1"/>
</dbReference>
<proteinExistence type="predicted"/>
<feature type="region of interest" description="Disordered" evidence="3">
    <location>
        <begin position="615"/>
        <end position="656"/>
    </location>
</feature>
<feature type="chain" id="PRO_5041971812" description="Kelch repeat protein" evidence="5">
    <location>
        <begin position="25"/>
        <end position="656"/>
    </location>
</feature>
<protein>
    <recommendedName>
        <fullName evidence="8">Kelch repeat protein</fullName>
    </recommendedName>
</protein>
<feature type="compositionally biased region" description="Polar residues" evidence="3">
    <location>
        <begin position="554"/>
        <end position="565"/>
    </location>
</feature>
<dbReference type="PANTHER" id="PTHR46093:SF18">
    <property type="entry name" value="FIBRONECTIN TYPE-III DOMAIN-CONTAINING PROTEIN"/>
    <property type="match status" value="1"/>
</dbReference>
<feature type="compositionally biased region" description="Polar residues" evidence="3">
    <location>
        <begin position="646"/>
        <end position="656"/>
    </location>
</feature>
<keyword evidence="4" id="KW-0472">Membrane</keyword>
<dbReference type="AlphaFoldDB" id="A0AAD6NIP7"/>
<evidence type="ECO:0000256" key="2">
    <source>
        <dbReference type="ARBA" id="ARBA00022737"/>
    </source>
</evidence>
<gene>
    <name evidence="6" type="ORF">Dda_5313</name>
</gene>
<feature type="region of interest" description="Disordered" evidence="3">
    <location>
        <begin position="528"/>
        <end position="567"/>
    </location>
</feature>
<name>A0AAD6NIP7_DREDA</name>